<dbReference type="SMART" id="SM00356">
    <property type="entry name" value="ZnF_C3H1"/>
    <property type="match status" value="2"/>
</dbReference>
<feature type="compositionally biased region" description="Low complexity" evidence="5">
    <location>
        <begin position="630"/>
        <end position="641"/>
    </location>
</feature>
<organism evidence="7 8">
    <name type="scientific">Mycena sanguinolenta</name>
    <dbReference type="NCBI Taxonomy" id="230812"/>
    <lineage>
        <taxon>Eukaryota</taxon>
        <taxon>Fungi</taxon>
        <taxon>Dikarya</taxon>
        <taxon>Basidiomycota</taxon>
        <taxon>Agaricomycotina</taxon>
        <taxon>Agaricomycetes</taxon>
        <taxon>Agaricomycetidae</taxon>
        <taxon>Agaricales</taxon>
        <taxon>Marasmiineae</taxon>
        <taxon>Mycenaceae</taxon>
        <taxon>Mycena</taxon>
    </lineage>
</organism>
<feature type="compositionally biased region" description="Low complexity" evidence="5">
    <location>
        <begin position="185"/>
        <end position="200"/>
    </location>
</feature>
<evidence type="ECO:0000256" key="5">
    <source>
        <dbReference type="SAM" id="MobiDB-lite"/>
    </source>
</evidence>
<feature type="region of interest" description="Disordered" evidence="5">
    <location>
        <begin position="608"/>
        <end position="695"/>
    </location>
</feature>
<reference evidence="7" key="1">
    <citation type="submission" date="2020-05" db="EMBL/GenBank/DDBJ databases">
        <title>Mycena genomes resolve the evolution of fungal bioluminescence.</title>
        <authorList>
            <person name="Tsai I.J."/>
        </authorList>
    </citation>
    <scope>NUCLEOTIDE SEQUENCE</scope>
    <source>
        <strain evidence="7">160909Yilan</strain>
    </source>
</reference>
<feature type="region of interest" description="Disordered" evidence="5">
    <location>
        <begin position="113"/>
        <end position="143"/>
    </location>
</feature>
<proteinExistence type="predicted"/>
<feature type="compositionally biased region" description="Polar residues" evidence="5">
    <location>
        <begin position="312"/>
        <end position="322"/>
    </location>
</feature>
<feature type="domain" description="C3H1-type" evidence="6">
    <location>
        <begin position="385"/>
        <end position="412"/>
    </location>
</feature>
<feature type="domain" description="C3H1-type" evidence="6">
    <location>
        <begin position="355"/>
        <end position="382"/>
    </location>
</feature>
<dbReference type="InterPro" id="IPR000571">
    <property type="entry name" value="Znf_CCCH"/>
</dbReference>
<evidence type="ECO:0000256" key="3">
    <source>
        <dbReference type="ARBA" id="ARBA00022833"/>
    </source>
</evidence>
<dbReference type="PROSITE" id="PS50103">
    <property type="entry name" value="ZF_C3H1"/>
    <property type="match status" value="2"/>
</dbReference>
<dbReference type="Gene3D" id="4.10.1000.10">
    <property type="entry name" value="Zinc finger, CCCH-type"/>
    <property type="match status" value="1"/>
</dbReference>
<comment type="caution">
    <text evidence="7">The sequence shown here is derived from an EMBL/GenBank/DDBJ whole genome shotgun (WGS) entry which is preliminary data.</text>
</comment>
<feature type="compositionally biased region" description="Polar residues" evidence="5">
    <location>
        <begin position="274"/>
        <end position="291"/>
    </location>
</feature>
<feature type="compositionally biased region" description="Gly residues" evidence="5">
    <location>
        <begin position="665"/>
        <end position="679"/>
    </location>
</feature>
<keyword evidence="2 4" id="KW-0863">Zinc-finger</keyword>
<dbReference type="EMBL" id="JACAZH010000026">
    <property type="protein sequence ID" value="KAF7341910.1"/>
    <property type="molecule type" value="Genomic_DNA"/>
</dbReference>
<dbReference type="InterPro" id="IPR036855">
    <property type="entry name" value="Znf_CCCH_sf"/>
</dbReference>
<feature type="compositionally biased region" description="Polar residues" evidence="5">
    <location>
        <begin position="226"/>
        <end position="244"/>
    </location>
</feature>
<evidence type="ECO:0000259" key="6">
    <source>
        <dbReference type="PROSITE" id="PS50103"/>
    </source>
</evidence>
<dbReference type="SUPFAM" id="SSF90229">
    <property type="entry name" value="CCCH zinc finger"/>
    <property type="match status" value="1"/>
</dbReference>
<dbReference type="OrthoDB" id="411372at2759"/>
<feature type="compositionally biased region" description="Low complexity" evidence="5">
    <location>
        <begin position="209"/>
        <end position="224"/>
    </location>
</feature>
<dbReference type="Proteomes" id="UP000623467">
    <property type="component" value="Unassembled WGS sequence"/>
</dbReference>
<evidence type="ECO:0000313" key="7">
    <source>
        <dbReference type="EMBL" id="KAF7341910.1"/>
    </source>
</evidence>
<feature type="region of interest" description="Disordered" evidence="5">
    <location>
        <begin position="175"/>
        <end position="354"/>
    </location>
</feature>
<evidence type="ECO:0000313" key="8">
    <source>
        <dbReference type="Proteomes" id="UP000623467"/>
    </source>
</evidence>
<evidence type="ECO:0000256" key="1">
    <source>
        <dbReference type="ARBA" id="ARBA00022723"/>
    </source>
</evidence>
<keyword evidence="8" id="KW-1185">Reference proteome</keyword>
<sequence>MAGSPHYSYSVVSNGALSGIAHDKPPSIGLLSDRTTGAQGSGILPVTSPSPPFFNAQYVASGGTFKLHKECRYETGLDSDEDPSFPGGSSWRENVPSVIITCTNCRRRKYKCKTDASSPESPFHKRRAKSAPQRATASHYSLPQPVVNVPRSIIVPAPSSPPQAFAENSWQFPLSNNQDAHRTSQETFSSSLESESISPSPHQTSRGQRSSLPSLSRLEPLPSRADVSTPSGSSLTHGQPATEQYDSDAPFPQHFLSPRPSPSAGDIDLAPSISPRTQPASETSEMDSTPNPWHEPAQKYFPRPEPYADPAPNTSSRTQPVSGNFGGPLAPPRGRRNVSSGDQKASSKTQNDVSDLQHVPCKFFKVGLCTTGSFCPFSHSPIEPSGQKDVCAWFVNGHCRFGHKCTLAHVLPGEAMMMDYENKKAIEIAADGENSRKQEGGRGGNERDGGPVRDSDSRTSWHGGGTTGSAHLGKLSADFDGEGFVSHKYGVPDLGDGQPRTLVDSFTTNDLTGVQGHLGLRGLVSVHDSEEAASWVENHWDDDLLTTFQNDGWSGPVSCMLSPEEPALAIFGSYENPRIVDMAQSLAEVSGFPVIIRPACDNPVLTLSSGDINSHVESNGKNDERESENPGESSGDGSSEGSSGGAGDCSSGGDPDEQQPNGDGVAPGTGGEGGAGGGAVVMRSRGRAEVVTHTT</sequence>
<feature type="compositionally biased region" description="Basic and acidic residues" evidence="5">
    <location>
        <begin position="433"/>
        <end position="459"/>
    </location>
</feature>
<feature type="zinc finger region" description="C3H1-type" evidence="4">
    <location>
        <begin position="385"/>
        <end position="412"/>
    </location>
</feature>
<feature type="zinc finger region" description="C3H1-type" evidence="4">
    <location>
        <begin position="355"/>
        <end position="382"/>
    </location>
</feature>
<feature type="compositionally biased region" description="Basic and acidic residues" evidence="5">
    <location>
        <begin position="618"/>
        <end position="628"/>
    </location>
</feature>
<evidence type="ECO:0000256" key="2">
    <source>
        <dbReference type="ARBA" id="ARBA00022771"/>
    </source>
</evidence>
<feature type="compositionally biased region" description="Polar residues" evidence="5">
    <location>
        <begin position="608"/>
        <end position="617"/>
    </location>
</feature>
<evidence type="ECO:0000256" key="4">
    <source>
        <dbReference type="PROSITE-ProRule" id="PRU00723"/>
    </source>
</evidence>
<dbReference type="GO" id="GO:0008270">
    <property type="term" value="F:zinc ion binding"/>
    <property type="evidence" value="ECO:0007669"/>
    <property type="project" value="UniProtKB-KW"/>
</dbReference>
<feature type="region of interest" description="Disordered" evidence="5">
    <location>
        <begin position="431"/>
        <end position="472"/>
    </location>
</feature>
<keyword evidence="3 4" id="KW-0862">Zinc</keyword>
<name>A0A8H6XI22_9AGAR</name>
<accession>A0A8H6XI22</accession>
<dbReference type="AlphaFoldDB" id="A0A8H6XI22"/>
<feature type="compositionally biased region" description="Polar residues" evidence="5">
    <location>
        <begin position="337"/>
        <end position="354"/>
    </location>
</feature>
<feature type="compositionally biased region" description="Basic and acidic residues" evidence="5">
    <location>
        <begin position="686"/>
        <end position="695"/>
    </location>
</feature>
<protein>
    <submittedName>
        <fullName evidence="7">Protein cps3</fullName>
    </submittedName>
</protein>
<gene>
    <name evidence="7" type="ORF">MSAN_02046700</name>
</gene>
<keyword evidence="1 4" id="KW-0479">Metal-binding</keyword>